<keyword evidence="3" id="KW-1185">Reference proteome</keyword>
<dbReference type="OrthoDB" id="3944685at2759"/>
<feature type="region of interest" description="Disordered" evidence="1">
    <location>
        <begin position="134"/>
        <end position="188"/>
    </location>
</feature>
<reference evidence="2" key="1">
    <citation type="journal article" date="2020" name="Stud. Mycol.">
        <title>101 Dothideomycetes genomes: a test case for predicting lifestyles and emergence of pathogens.</title>
        <authorList>
            <person name="Haridas S."/>
            <person name="Albert R."/>
            <person name="Binder M."/>
            <person name="Bloem J."/>
            <person name="Labutti K."/>
            <person name="Salamov A."/>
            <person name="Andreopoulos B."/>
            <person name="Baker S."/>
            <person name="Barry K."/>
            <person name="Bills G."/>
            <person name="Bluhm B."/>
            <person name="Cannon C."/>
            <person name="Castanera R."/>
            <person name="Culley D."/>
            <person name="Daum C."/>
            <person name="Ezra D."/>
            <person name="Gonzalez J."/>
            <person name="Henrissat B."/>
            <person name="Kuo A."/>
            <person name="Liang C."/>
            <person name="Lipzen A."/>
            <person name="Lutzoni F."/>
            <person name="Magnuson J."/>
            <person name="Mondo S."/>
            <person name="Nolan M."/>
            <person name="Ohm R."/>
            <person name="Pangilinan J."/>
            <person name="Park H.-J."/>
            <person name="Ramirez L."/>
            <person name="Alfaro M."/>
            <person name="Sun H."/>
            <person name="Tritt A."/>
            <person name="Yoshinaga Y."/>
            <person name="Zwiers L.-H."/>
            <person name="Turgeon B."/>
            <person name="Goodwin S."/>
            <person name="Spatafora J."/>
            <person name="Crous P."/>
            <person name="Grigoriev I."/>
        </authorList>
    </citation>
    <scope>NUCLEOTIDE SEQUENCE</scope>
    <source>
        <strain evidence="2">CBS 269.34</strain>
    </source>
</reference>
<evidence type="ECO:0000313" key="3">
    <source>
        <dbReference type="Proteomes" id="UP000799750"/>
    </source>
</evidence>
<organism evidence="2 3">
    <name type="scientific">Lophium mytilinum</name>
    <dbReference type="NCBI Taxonomy" id="390894"/>
    <lineage>
        <taxon>Eukaryota</taxon>
        <taxon>Fungi</taxon>
        <taxon>Dikarya</taxon>
        <taxon>Ascomycota</taxon>
        <taxon>Pezizomycotina</taxon>
        <taxon>Dothideomycetes</taxon>
        <taxon>Pleosporomycetidae</taxon>
        <taxon>Mytilinidiales</taxon>
        <taxon>Mytilinidiaceae</taxon>
        <taxon>Lophium</taxon>
    </lineage>
</organism>
<proteinExistence type="predicted"/>
<name>A0A6A6QSV2_9PEZI</name>
<evidence type="ECO:0000313" key="2">
    <source>
        <dbReference type="EMBL" id="KAF2495249.1"/>
    </source>
</evidence>
<feature type="compositionally biased region" description="Basic residues" evidence="1">
    <location>
        <begin position="151"/>
        <end position="169"/>
    </location>
</feature>
<sequence>MNDEYLSYIQSIPTLSSALTALGRSWHTELNAPIYKAIDALSQSLFAYSSDLLERDLLTGSTTLPTLHAAGSLSDAQACWSKILNYPGGYHKSGHGSSSSYHRHRRSSLTARRALALHEKYAKETHNTETVHTMPINMSSPRSVPSGPVLHPHRGGSRPHTHNPRHRRQLLQESPLNPGAAPASDPLPRVLYRRHGTIPGRSIVPWA</sequence>
<dbReference type="AlphaFoldDB" id="A0A6A6QSV2"/>
<gene>
    <name evidence="2" type="ORF">BU16DRAFT_618091</name>
</gene>
<dbReference type="EMBL" id="MU004189">
    <property type="protein sequence ID" value="KAF2495249.1"/>
    <property type="molecule type" value="Genomic_DNA"/>
</dbReference>
<protein>
    <submittedName>
        <fullName evidence="2">Uncharacterized protein</fullName>
    </submittedName>
</protein>
<accession>A0A6A6QSV2</accession>
<evidence type="ECO:0000256" key="1">
    <source>
        <dbReference type="SAM" id="MobiDB-lite"/>
    </source>
</evidence>
<feature type="compositionally biased region" description="Polar residues" evidence="1">
    <location>
        <begin position="134"/>
        <end position="143"/>
    </location>
</feature>
<dbReference type="Proteomes" id="UP000799750">
    <property type="component" value="Unassembled WGS sequence"/>
</dbReference>